<gene>
    <name evidence="1" type="ORF">Pla52o_36280</name>
</gene>
<evidence type="ECO:0000313" key="1">
    <source>
        <dbReference type="EMBL" id="TWU21443.1"/>
    </source>
</evidence>
<sequence length="75" mass="8489">MEKPQVVGGNWVLQSETDPTKRAAVRMPSVKRLVTDGQLAAQLCDWAQVLSLKHTALKMSLRAVRRLPFTFKQRV</sequence>
<name>A0A5C6C9N4_9BACT</name>
<reference evidence="1 2" key="1">
    <citation type="submission" date="2019-02" db="EMBL/GenBank/DDBJ databases">
        <title>Deep-cultivation of Planctomycetes and their phenomic and genomic characterization uncovers novel biology.</title>
        <authorList>
            <person name="Wiegand S."/>
            <person name="Jogler M."/>
            <person name="Boedeker C."/>
            <person name="Pinto D."/>
            <person name="Vollmers J."/>
            <person name="Rivas-Marin E."/>
            <person name="Kohn T."/>
            <person name="Peeters S.H."/>
            <person name="Heuer A."/>
            <person name="Rast P."/>
            <person name="Oberbeckmann S."/>
            <person name="Bunk B."/>
            <person name="Jeske O."/>
            <person name="Meyerdierks A."/>
            <person name="Storesund J.E."/>
            <person name="Kallscheuer N."/>
            <person name="Luecker S."/>
            <person name="Lage O.M."/>
            <person name="Pohl T."/>
            <person name="Merkel B.J."/>
            <person name="Hornburger P."/>
            <person name="Mueller R.-W."/>
            <person name="Bruemmer F."/>
            <person name="Labrenz M."/>
            <person name="Spormann A.M."/>
            <person name="Op Den Camp H."/>
            <person name="Overmann J."/>
            <person name="Amann R."/>
            <person name="Jetten M.S.M."/>
            <person name="Mascher T."/>
            <person name="Medema M.H."/>
            <person name="Devos D.P."/>
            <person name="Kaster A.-K."/>
            <person name="Ovreas L."/>
            <person name="Rohde M."/>
            <person name="Galperin M.Y."/>
            <person name="Jogler C."/>
        </authorList>
    </citation>
    <scope>NUCLEOTIDE SEQUENCE [LARGE SCALE GENOMIC DNA]</scope>
    <source>
        <strain evidence="1 2">Pla52o</strain>
    </source>
</reference>
<dbReference type="Proteomes" id="UP000316304">
    <property type="component" value="Unassembled WGS sequence"/>
</dbReference>
<comment type="caution">
    <text evidence="1">The sequence shown here is derived from an EMBL/GenBank/DDBJ whole genome shotgun (WGS) entry which is preliminary data.</text>
</comment>
<keyword evidence="2" id="KW-1185">Reference proteome</keyword>
<proteinExistence type="predicted"/>
<organism evidence="1 2">
    <name type="scientific">Novipirellula galeiformis</name>
    <dbReference type="NCBI Taxonomy" id="2528004"/>
    <lineage>
        <taxon>Bacteria</taxon>
        <taxon>Pseudomonadati</taxon>
        <taxon>Planctomycetota</taxon>
        <taxon>Planctomycetia</taxon>
        <taxon>Pirellulales</taxon>
        <taxon>Pirellulaceae</taxon>
        <taxon>Novipirellula</taxon>
    </lineage>
</organism>
<evidence type="ECO:0000313" key="2">
    <source>
        <dbReference type="Proteomes" id="UP000316304"/>
    </source>
</evidence>
<dbReference type="RefSeq" id="WP_146595785.1">
    <property type="nucleotide sequence ID" value="NZ_SJPT01000006.1"/>
</dbReference>
<protein>
    <submittedName>
        <fullName evidence="1">Uncharacterized protein</fullName>
    </submittedName>
</protein>
<accession>A0A5C6C9N4</accession>
<dbReference type="EMBL" id="SJPT01000006">
    <property type="protein sequence ID" value="TWU21443.1"/>
    <property type="molecule type" value="Genomic_DNA"/>
</dbReference>
<dbReference type="AlphaFoldDB" id="A0A5C6C9N4"/>